<dbReference type="Proteomes" id="UP000503011">
    <property type="component" value="Chromosome"/>
</dbReference>
<dbReference type="Gene3D" id="3.40.50.1820">
    <property type="entry name" value="alpha/beta hydrolase"/>
    <property type="match status" value="1"/>
</dbReference>
<evidence type="ECO:0000259" key="2">
    <source>
        <dbReference type="Pfam" id="PF00561"/>
    </source>
</evidence>
<dbReference type="KEGG" id="psuu:Psuf_000680"/>
<dbReference type="InterPro" id="IPR000073">
    <property type="entry name" value="AB_hydrolase_1"/>
</dbReference>
<protein>
    <recommendedName>
        <fullName evidence="2">AB hydrolase-1 domain-containing protein</fullName>
    </recommendedName>
</protein>
<evidence type="ECO:0000313" key="4">
    <source>
        <dbReference type="Proteomes" id="UP000503011"/>
    </source>
</evidence>
<dbReference type="GO" id="GO:0016020">
    <property type="term" value="C:membrane"/>
    <property type="evidence" value="ECO:0007669"/>
    <property type="project" value="TreeGrafter"/>
</dbReference>
<sequence length="289" mass="30405">MTQDLSVPASGGARLHVRHWPGPDRRPFLLVHGLASSALLWQEAAAELSAAGHPVYAVDLRGHGESESPADGYDAATAVADLAAVSDALGLTGAVVAGHSWGGNVTVRLTAEHPALVAALALVDGGWIDPTTAFGSWEECAATMRPPNLNGGTADGVRAYLRGAHPDWSAHAVEAAMSGMREAPDGSLTLRLSAAQHGSIVRSMWDDPPSRWFAAVSPPVLMLPVISTGYRRRAAIKRMWLDAATAAIPQATVREYLDADHDLPAQHPRRLAADLLELARTTLAENAAP</sequence>
<evidence type="ECO:0000313" key="3">
    <source>
        <dbReference type="EMBL" id="BCB82755.1"/>
    </source>
</evidence>
<dbReference type="AlphaFoldDB" id="A0A6F8Y9H8"/>
<reference evidence="3 4" key="2">
    <citation type="submission" date="2020-03" db="EMBL/GenBank/DDBJ databases">
        <authorList>
            <person name="Ichikawa N."/>
            <person name="Kimura A."/>
            <person name="Kitahashi Y."/>
            <person name="Uohara A."/>
        </authorList>
    </citation>
    <scope>NUCLEOTIDE SEQUENCE [LARGE SCALE GENOMIC DNA]</scope>
    <source>
        <strain evidence="3 4">NBRC 105367</strain>
    </source>
</reference>
<dbReference type="PANTHER" id="PTHR43798">
    <property type="entry name" value="MONOACYLGLYCEROL LIPASE"/>
    <property type="match status" value="1"/>
</dbReference>
<keyword evidence="1" id="KW-0378">Hydrolase</keyword>
<dbReference type="GO" id="GO:0016787">
    <property type="term" value="F:hydrolase activity"/>
    <property type="evidence" value="ECO:0007669"/>
    <property type="project" value="UniProtKB-KW"/>
</dbReference>
<proteinExistence type="predicted"/>
<name>A0A6F8Y9H8_9ACTN</name>
<organism evidence="3 4">
    <name type="scientific">Phytohabitans suffuscus</name>
    <dbReference type="NCBI Taxonomy" id="624315"/>
    <lineage>
        <taxon>Bacteria</taxon>
        <taxon>Bacillati</taxon>
        <taxon>Actinomycetota</taxon>
        <taxon>Actinomycetes</taxon>
        <taxon>Micromonosporales</taxon>
        <taxon>Micromonosporaceae</taxon>
    </lineage>
</organism>
<dbReference type="EMBL" id="AP022871">
    <property type="protein sequence ID" value="BCB82755.1"/>
    <property type="molecule type" value="Genomic_DNA"/>
</dbReference>
<dbReference type="InterPro" id="IPR050266">
    <property type="entry name" value="AB_hydrolase_sf"/>
</dbReference>
<dbReference type="InterPro" id="IPR029058">
    <property type="entry name" value="AB_hydrolase_fold"/>
</dbReference>
<reference evidence="3 4" key="1">
    <citation type="submission" date="2020-03" db="EMBL/GenBank/DDBJ databases">
        <title>Whole genome shotgun sequence of Phytohabitans suffuscus NBRC 105367.</title>
        <authorList>
            <person name="Komaki H."/>
            <person name="Tamura T."/>
        </authorList>
    </citation>
    <scope>NUCLEOTIDE SEQUENCE [LARGE SCALE GENOMIC DNA]</scope>
    <source>
        <strain evidence="3 4">NBRC 105367</strain>
    </source>
</reference>
<evidence type="ECO:0000256" key="1">
    <source>
        <dbReference type="ARBA" id="ARBA00022801"/>
    </source>
</evidence>
<dbReference type="Pfam" id="PF00561">
    <property type="entry name" value="Abhydrolase_1"/>
    <property type="match status" value="1"/>
</dbReference>
<feature type="domain" description="AB hydrolase-1" evidence="2">
    <location>
        <begin position="27"/>
        <end position="139"/>
    </location>
</feature>
<dbReference type="PRINTS" id="PR00111">
    <property type="entry name" value="ABHYDROLASE"/>
</dbReference>
<dbReference type="SUPFAM" id="SSF53474">
    <property type="entry name" value="alpha/beta-Hydrolases"/>
    <property type="match status" value="1"/>
</dbReference>
<dbReference type="RefSeq" id="WP_173152461.1">
    <property type="nucleotide sequence ID" value="NZ_AP022871.1"/>
</dbReference>
<keyword evidence="4" id="KW-1185">Reference proteome</keyword>
<accession>A0A6F8Y9H8</accession>
<gene>
    <name evidence="3" type="ORF">Psuf_000680</name>
</gene>
<dbReference type="PANTHER" id="PTHR43798:SF31">
    <property type="entry name" value="AB HYDROLASE SUPERFAMILY PROTEIN YCLE"/>
    <property type="match status" value="1"/>
</dbReference>